<reference evidence="5 6" key="1">
    <citation type="submission" date="2018-06" db="EMBL/GenBank/DDBJ databases">
        <authorList>
            <consortium name="Pathogen Informatics"/>
            <person name="Doyle S."/>
        </authorList>
    </citation>
    <scope>NUCLEOTIDE SEQUENCE [LARGE SCALE GENOMIC DNA]</scope>
    <source>
        <strain evidence="5 6">NCTC13043</strain>
    </source>
</reference>
<dbReference type="InterPro" id="IPR013783">
    <property type="entry name" value="Ig-like_fold"/>
</dbReference>
<dbReference type="EMBL" id="UGTP01000003">
    <property type="protein sequence ID" value="SUC37661.1"/>
    <property type="molecule type" value="Genomic_DNA"/>
</dbReference>
<dbReference type="Gene3D" id="2.60.120.200">
    <property type="match status" value="3"/>
</dbReference>
<evidence type="ECO:0000259" key="4">
    <source>
        <dbReference type="Pfam" id="PF18370"/>
    </source>
</evidence>
<dbReference type="Proteomes" id="UP000254235">
    <property type="component" value="Unassembled WGS sequence"/>
</dbReference>
<dbReference type="RefSeq" id="WP_115084076.1">
    <property type="nucleotide sequence ID" value="NZ_UGTP01000003.1"/>
</dbReference>
<proteinExistence type="predicted"/>
<dbReference type="OrthoDB" id="1086190at2"/>
<dbReference type="GeneID" id="78571791"/>
<dbReference type="SUPFAM" id="SSF49899">
    <property type="entry name" value="Concanavalin A-like lectins/glucanases"/>
    <property type="match status" value="1"/>
</dbReference>
<evidence type="ECO:0000313" key="5">
    <source>
        <dbReference type="EMBL" id="SUC37661.1"/>
    </source>
</evidence>
<dbReference type="Pfam" id="PF07675">
    <property type="entry name" value="Cleaved_Adhesin"/>
    <property type="match status" value="1"/>
</dbReference>
<feature type="signal peptide" evidence="1">
    <location>
        <begin position="1"/>
        <end position="18"/>
    </location>
</feature>
<dbReference type="InterPro" id="IPR011628">
    <property type="entry name" value="Cleaved_adhesin"/>
</dbReference>
<feature type="domain" description="Rhamnogalacturonan I lyase beta-sheet" evidence="4">
    <location>
        <begin position="857"/>
        <end position="907"/>
    </location>
</feature>
<feature type="domain" description="CARDB" evidence="3">
    <location>
        <begin position="534"/>
        <end position="627"/>
    </location>
</feature>
<sequence>MKRSVIAAFLLCSMGIQAQNVKLPWTQEFTNEQSLDRFTVIDANVDDQAFKFSNTAFAASCVRTQDANDWLLSPAIPLKAGKTYELSYTVSGETANATETYEVKLGTNKTVEALTKTIAAKTNAPADFIEKQTVTVLFSVDSDAEYYLGWHFNTEMQLEAGALNIYNVALKEKLGNGVPAAVANAKVTPAPNGGHFADISFTAPTQNQAGATLSALSKIDIFRGEELVKSFANPTPGTTLNYTDSNVPNGKTTYKITPFSADGEGASTEIDTFVGIDIPAAVPKLSFTYANGKAHITWEKVATGANGAYVNPENITYTLRRGKATEIAKNLKSNTFEDTPPAQDEQEALAYVVSPVNEAGEGERTYSNIVVTGKPYKLPINESFANGKLSYFWLVDYNKRSRWTPFHDESSYSQDGDGGFAGFTPMVEGEWSVLETGLIDLNQATDPMISFYYKTHQNSEDVFNIWVAKDYGTPENIATIDLDNTNVREWIKVELPLKKFVGAKFVQIGFDYKGTAYNSNIYIDNVKIFDRKANDLSIKMKEAPGKLRVDYAANVTVAVSNNGSTPATNYNIAVYNGETQLATAKGNSIEPGKTAETTLTFTPQRNIGNAVNLYARIEGNADEDPTNNVTDTVSLQVAYPVYPTAKQLKATAGAKNTLTWVAPDAQRTTDEAVTESFETYPDFTRTAIGDWLLYDMDNHTVYGFNESTFPGMGERQAWTVFNYSATTPASGEAWKGHTGNKVLIAFGAPYAITENWLVSPELPGKAQTISLWEKAFNGTSSETYNVLYSTETFNRADFKVLKDKHVVPTSWTKSEYALPEGTKYFAIVASSTDGYATLIDDINYLPASSAALQLSLVGYNIYRDGIKVNATPVPTTQFTDEVGGAHTYNVTAVYDKGEARFSNSAEVTTADGITEVSANEHETNADAPRYDISGRRVNANYKGIYITKGKKHIAK</sequence>
<feature type="chain" id="PRO_5016986949" evidence="1">
    <location>
        <begin position="19"/>
        <end position="955"/>
    </location>
</feature>
<dbReference type="Gene3D" id="2.60.40.10">
    <property type="entry name" value="Immunoglobulins"/>
    <property type="match status" value="2"/>
</dbReference>
<evidence type="ECO:0000313" key="6">
    <source>
        <dbReference type="Proteomes" id="UP000254235"/>
    </source>
</evidence>
<evidence type="ECO:0000259" key="2">
    <source>
        <dbReference type="Pfam" id="PF07675"/>
    </source>
</evidence>
<dbReference type="AlphaFoldDB" id="A0A379G9S9"/>
<accession>A0A379G9S9</accession>
<dbReference type="GO" id="GO:0004553">
    <property type="term" value="F:hydrolase activity, hydrolyzing O-glycosyl compounds"/>
    <property type="evidence" value="ECO:0007669"/>
    <property type="project" value="UniProtKB-ARBA"/>
</dbReference>
<dbReference type="InterPro" id="IPR041624">
    <property type="entry name" value="RGI_lyase"/>
</dbReference>
<gene>
    <name evidence="5" type="primary">hagA</name>
    <name evidence="5" type="ORF">NCTC13043_02157</name>
</gene>
<feature type="domain" description="Cleaved adhesin" evidence="2">
    <location>
        <begin position="731"/>
        <end position="825"/>
    </location>
</feature>
<protein>
    <submittedName>
        <fullName evidence="5">Hemagglutinin A</fullName>
    </submittedName>
</protein>
<name>A0A379G9S9_9BACT</name>
<evidence type="ECO:0000256" key="1">
    <source>
        <dbReference type="SAM" id="SignalP"/>
    </source>
</evidence>
<dbReference type="Pfam" id="PF07705">
    <property type="entry name" value="CARDB"/>
    <property type="match status" value="1"/>
</dbReference>
<dbReference type="InterPro" id="IPR013320">
    <property type="entry name" value="ConA-like_dom_sf"/>
</dbReference>
<dbReference type="GO" id="GO:0005975">
    <property type="term" value="P:carbohydrate metabolic process"/>
    <property type="evidence" value="ECO:0007669"/>
    <property type="project" value="UniProtKB-ARBA"/>
</dbReference>
<keyword evidence="1" id="KW-0732">Signal</keyword>
<organism evidence="5 6">
    <name type="scientific">Prevotella pallens</name>
    <dbReference type="NCBI Taxonomy" id="60133"/>
    <lineage>
        <taxon>Bacteria</taxon>
        <taxon>Pseudomonadati</taxon>
        <taxon>Bacteroidota</taxon>
        <taxon>Bacteroidia</taxon>
        <taxon>Bacteroidales</taxon>
        <taxon>Prevotellaceae</taxon>
        <taxon>Prevotella</taxon>
    </lineage>
</organism>
<evidence type="ECO:0000259" key="3">
    <source>
        <dbReference type="Pfam" id="PF07705"/>
    </source>
</evidence>
<dbReference type="InterPro" id="IPR011635">
    <property type="entry name" value="CARDB"/>
</dbReference>
<dbReference type="Pfam" id="PF18370">
    <property type="entry name" value="RGI_lyase"/>
    <property type="match status" value="1"/>
</dbReference>